<feature type="transmembrane region" description="Helical" evidence="2">
    <location>
        <begin position="39"/>
        <end position="59"/>
    </location>
</feature>
<feature type="region of interest" description="Disordered" evidence="1">
    <location>
        <begin position="1"/>
        <end position="30"/>
    </location>
</feature>
<keyword evidence="2" id="KW-0812">Transmembrane</keyword>
<dbReference type="InterPro" id="IPR011330">
    <property type="entry name" value="Glyco_hydro/deAcase_b/a-brl"/>
</dbReference>
<reference evidence="4 5" key="2">
    <citation type="journal article" date="2010" name="Stand. Genomic Sci.">
        <title>Complete genome sequence of Syntrophothermus lipocalidus type strain (TGB-C1).</title>
        <authorList>
            <person name="Djao O.D."/>
            <person name="Zhang X."/>
            <person name="Lucas S."/>
            <person name="Lapidus A."/>
            <person name="Del Rio T.G."/>
            <person name="Nolan M."/>
            <person name="Tice H."/>
            <person name="Cheng J.F."/>
            <person name="Han C."/>
            <person name="Tapia R."/>
            <person name="Goodwin L."/>
            <person name="Pitluck S."/>
            <person name="Liolios K."/>
            <person name="Ivanova N."/>
            <person name="Mavromatis K."/>
            <person name="Mikhailova N."/>
            <person name="Ovchinnikova G."/>
            <person name="Pati A."/>
            <person name="Brambilla E."/>
            <person name="Chen A."/>
            <person name="Palaniappan K."/>
            <person name="Land M."/>
            <person name="Hauser L."/>
            <person name="Chang Y.J."/>
            <person name="Jeffries C.D."/>
            <person name="Rohde M."/>
            <person name="Sikorski J."/>
            <person name="Spring S."/>
            <person name="Goker M."/>
            <person name="Detter J.C."/>
            <person name="Woyke T."/>
            <person name="Bristow J."/>
            <person name="Eisen J.A."/>
            <person name="Markowitz V."/>
            <person name="Hugenholtz P."/>
            <person name="Kyrpides N.C."/>
            <person name="Klenk H.P."/>
        </authorList>
    </citation>
    <scope>NUCLEOTIDE SEQUENCE [LARGE SCALE GENOMIC DNA]</scope>
    <source>
        <strain evidence="5">DSM 12680 / TGB-C1</strain>
    </source>
</reference>
<dbReference type="EMBL" id="CP002048">
    <property type="protein sequence ID" value="ADI01404.1"/>
    <property type="molecule type" value="Genomic_DNA"/>
</dbReference>
<dbReference type="GO" id="GO:0016810">
    <property type="term" value="F:hydrolase activity, acting on carbon-nitrogen (but not peptide) bonds"/>
    <property type="evidence" value="ECO:0007669"/>
    <property type="project" value="InterPro"/>
</dbReference>
<evidence type="ECO:0000256" key="1">
    <source>
        <dbReference type="SAM" id="MobiDB-lite"/>
    </source>
</evidence>
<feature type="compositionally biased region" description="Basic residues" evidence="1">
    <location>
        <begin position="1"/>
        <end position="25"/>
    </location>
</feature>
<dbReference type="Gene3D" id="3.20.20.370">
    <property type="entry name" value="Glycoside hydrolase/deacetylase"/>
    <property type="match status" value="1"/>
</dbReference>
<gene>
    <name evidence="4" type="ordered locus">Slip_0620</name>
</gene>
<dbReference type="PROSITE" id="PS51677">
    <property type="entry name" value="NODB"/>
    <property type="match status" value="1"/>
</dbReference>
<dbReference type="CDD" id="cd10948">
    <property type="entry name" value="CE4_BsPdaA_like"/>
    <property type="match status" value="1"/>
</dbReference>
<dbReference type="PANTHER" id="PTHR10587:SF78">
    <property type="entry name" value="PEPTIDOGLYCAN-N-ACETYLMURAMIC ACID DEACETYLASE PDAA"/>
    <property type="match status" value="1"/>
</dbReference>
<dbReference type="SUPFAM" id="SSF88713">
    <property type="entry name" value="Glycoside hydrolase/deacetylase"/>
    <property type="match status" value="1"/>
</dbReference>
<sequence length="362" mass="39819">MSTRPKKKAHPSKVSRKKTRSRQRKTAVPASVASIRLRLYSYIFLAVILVFGLTIGGYACWYPTGHTPSDTSDTPSGVAQNGNNRETETQTNSLPSGTMPKISSSSDASTTNLDSTGNSNGNPVSGASEEPPSAKRLVWYYVPGKNHQQPFIPQSARELMAKYNGIYLGSPDAKRIYLTFDAGYEMGYTATILDTLAQYQVKAAFFVTKPFITSHPELVKRMVAEGHVVGSHTATHPDLTTISEEKIDKELETTEAAFLAATRQPLARLVRPPNGTYSEKVLATLHSLNYRPVFWSMAFRDWDVKNQPTPAKIFQDVTGNIHPGAVILLHNVSSSNAQALPNIIVELKKQGYEFAPLSDFLQ</sequence>
<dbReference type="Proteomes" id="UP000000378">
    <property type="component" value="Chromosome"/>
</dbReference>
<evidence type="ECO:0000256" key="2">
    <source>
        <dbReference type="SAM" id="Phobius"/>
    </source>
</evidence>
<keyword evidence="2" id="KW-1133">Transmembrane helix</keyword>
<dbReference type="PANTHER" id="PTHR10587">
    <property type="entry name" value="GLYCOSYL TRANSFERASE-RELATED"/>
    <property type="match status" value="1"/>
</dbReference>
<evidence type="ECO:0000259" key="3">
    <source>
        <dbReference type="PROSITE" id="PS51677"/>
    </source>
</evidence>
<evidence type="ECO:0000313" key="5">
    <source>
        <dbReference type="Proteomes" id="UP000000378"/>
    </source>
</evidence>
<proteinExistence type="predicted"/>
<reference evidence="5" key="1">
    <citation type="journal article" date="2010" name="Stand. Genomic Sci.">
        <title>Complete genome sequence of Syntrophothermus lipocalidus type strain (TGB-C1T).</title>
        <authorList>
            <consortium name="US DOE Joint Genome Institute (JGI-PGF)"/>
            <person name="Djao O."/>
            <person name="Zhang X."/>
            <person name="Lucas S."/>
            <person name="Lapidus A."/>
            <person name="Glavina Del Rio T."/>
            <person name="Nolan M."/>
            <person name="Tice H."/>
            <person name="Cheng J."/>
            <person name="Han C."/>
            <person name="Tapia R."/>
            <person name="Goodwin L."/>
            <person name="Pitluck S."/>
            <person name="Liolios K."/>
            <person name="Ivanova N."/>
            <person name="Mavromatis K."/>
            <person name="Mikhailova N."/>
            <person name="Ovchinnikova G."/>
            <person name="Pati A."/>
            <person name="Brambilla E."/>
            <person name="Chen A."/>
            <person name="Palaniappan K."/>
            <person name="Land M."/>
            <person name="Hauser L."/>
            <person name="Chang Y."/>
            <person name="Jeffries C."/>
            <person name="Rohde M."/>
            <person name="Sikorski J."/>
            <person name="Spring S."/>
            <person name="Goker M."/>
            <person name="Detter J."/>
            <person name="Woyke T."/>
            <person name="Bristow J."/>
            <person name="Eisen J."/>
            <person name="Markowitz V."/>
            <person name="Hugenholtz P."/>
            <person name="Kyrpides N."/>
            <person name="Klenk H."/>
        </authorList>
    </citation>
    <scope>NUCLEOTIDE SEQUENCE [LARGE SCALE GENOMIC DNA]</scope>
    <source>
        <strain evidence="5">DSM 12680 / TGB-C1</strain>
    </source>
</reference>
<dbReference type="OrthoDB" id="61520at2"/>
<dbReference type="GO" id="GO:0016020">
    <property type="term" value="C:membrane"/>
    <property type="evidence" value="ECO:0007669"/>
    <property type="project" value="TreeGrafter"/>
</dbReference>
<dbReference type="KEGG" id="slp:Slip_0620"/>
<dbReference type="eggNOG" id="COG0726">
    <property type="taxonomic scope" value="Bacteria"/>
</dbReference>
<dbReference type="GO" id="GO:0005975">
    <property type="term" value="P:carbohydrate metabolic process"/>
    <property type="evidence" value="ECO:0007669"/>
    <property type="project" value="InterPro"/>
</dbReference>
<dbReference type="InterPro" id="IPR014235">
    <property type="entry name" value="Spore_PdaA"/>
</dbReference>
<evidence type="ECO:0000313" key="4">
    <source>
        <dbReference type="EMBL" id="ADI01404.1"/>
    </source>
</evidence>
<keyword evidence="2" id="KW-0472">Membrane</keyword>
<dbReference type="InterPro" id="IPR002509">
    <property type="entry name" value="NODB_dom"/>
</dbReference>
<name>D7CL19_SYNLT</name>
<accession>D7CL19</accession>
<protein>
    <submittedName>
        <fullName evidence="4">Polysaccharide deacetylase</fullName>
    </submittedName>
</protein>
<feature type="compositionally biased region" description="Polar residues" evidence="1">
    <location>
        <begin position="67"/>
        <end position="125"/>
    </location>
</feature>
<feature type="region of interest" description="Disordered" evidence="1">
    <location>
        <begin position="67"/>
        <end position="131"/>
    </location>
</feature>
<organism evidence="4 5">
    <name type="scientific">Syntrophothermus lipocalidus (strain DSM 12680 / TGB-C1)</name>
    <dbReference type="NCBI Taxonomy" id="643648"/>
    <lineage>
        <taxon>Bacteria</taxon>
        <taxon>Bacillati</taxon>
        <taxon>Bacillota</taxon>
        <taxon>Clostridia</taxon>
        <taxon>Eubacteriales</taxon>
        <taxon>Syntrophomonadaceae</taxon>
        <taxon>Syntrophothermus</taxon>
    </lineage>
</organism>
<keyword evidence="5" id="KW-1185">Reference proteome</keyword>
<feature type="domain" description="NodB homology" evidence="3">
    <location>
        <begin position="174"/>
        <end position="355"/>
    </location>
</feature>
<dbReference type="STRING" id="643648.Slip_0620"/>
<dbReference type="HOGENOM" id="CLU_021264_12_0_9"/>
<dbReference type="AlphaFoldDB" id="D7CL19"/>
<dbReference type="InterPro" id="IPR050248">
    <property type="entry name" value="Polysacc_deacetylase_ArnD"/>
</dbReference>
<dbReference type="Pfam" id="PF01522">
    <property type="entry name" value="Polysacc_deac_1"/>
    <property type="match status" value="1"/>
</dbReference>